<feature type="compositionally biased region" description="Pro residues" evidence="1">
    <location>
        <begin position="629"/>
        <end position="644"/>
    </location>
</feature>
<feature type="compositionally biased region" description="Low complexity" evidence="1">
    <location>
        <begin position="645"/>
        <end position="660"/>
    </location>
</feature>
<feature type="compositionally biased region" description="Polar residues" evidence="1">
    <location>
        <begin position="83"/>
        <end position="94"/>
    </location>
</feature>
<keyword evidence="3" id="KW-1185">Reference proteome</keyword>
<dbReference type="EMBL" id="CAVNYO010000478">
    <property type="protein sequence ID" value="CAK5284022.1"/>
    <property type="molecule type" value="Genomic_DNA"/>
</dbReference>
<evidence type="ECO:0000313" key="2">
    <source>
        <dbReference type="EMBL" id="CAK5284022.1"/>
    </source>
</evidence>
<accession>A0AAD2Q7X4</accession>
<feature type="compositionally biased region" description="Acidic residues" evidence="1">
    <location>
        <begin position="118"/>
        <end position="129"/>
    </location>
</feature>
<evidence type="ECO:0000256" key="1">
    <source>
        <dbReference type="SAM" id="MobiDB-lite"/>
    </source>
</evidence>
<feature type="region of interest" description="Disordered" evidence="1">
    <location>
        <begin position="46"/>
        <end position="137"/>
    </location>
</feature>
<evidence type="ECO:0000313" key="3">
    <source>
        <dbReference type="Proteomes" id="UP001295794"/>
    </source>
</evidence>
<feature type="compositionally biased region" description="Basic and acidic residues" evidence="1">
    <location>
        <begin position="429"/>
        <end position="443"/>
    </location>
</feature>
<feature type="compositionally biased region" description="Basic and acidic residues" evidence="1">
    <location>
        <begin position="616"/>
        <end position="625"/>
    </location>
</feature>
<feature type="region of interest" description="Disordered" evidence="1">
    <location>
        <begin position="414"/>
        <end position="443"/>
    </location>
</feature>
<gene>
    <name evidence="2" type="ORF">MYCIT1_LOCUS36982</name>
</gene>
<organism evidence="2 3">
    <name type="scientific">Mycena citricolor</name>
    <dbReference type="NCBI Taxonomy" id="2018698"/>
    <lineage>
        <taxon>Eukaryota</taxon>
        <taxon>Fungi</taxon>
        <taxon>Dikarya</taxon>
        <taxon>Basidiomycota</taxon>
        <taxon>Agaricomycotina</taxon>
        <taxon>Agaricomycetes</taxon>
        <taxon>Agaricomycetidae</taxon>
        <taxon>Agaricales</taxon>
        <taxon>Marasmiineae</taxon>
        <taxon>Mycenaceae</taxon>
        <taxon>Mycena</taxon>
    </lineage>
</organism>
<feature type="compositionally biased region" description="Acidic residues" evidence="1">
    <location>
        <begin position="415"/>
        <end position="428"/>
    </location>
</feature>
<sequence>MMTTEQKEALEAQRKERHRILKERAASMLRRASAASAIAALDLPSSSLPLHSASSLNSRDQSIDSASSRQDPPSSDEDEVVPSPSSVPAGQTQDLPLPDGGRPRRHATRIANAIVLDKDDDGMDSGDSADEYRSPRELEEIKQAKLAELQQRRQLPDEYCPQPQRNSTPPAEMAVNEGGGTMDGGSVVKQYRRGPRPQAFKDEARGIRQEFDRNVEALAAKYNYPLATARGEVLGEPKKERKKNNWNLFQSFYSNKIMPKPDNVKITDWTRDTVRPEYKSRLQSLPSDQREDPEALEELFADMYKWFEGALEGAVVQLRQDGKFGKMGIKAARELSKLAQNIFERLGLHGFGVLIDADGQASCHWGGSPLYLELLKKYKPAMFLQLKDYEAMVRMILLERQGLSSNILRIRSAASDDDGDDGEEDEEADPKGKGKNPDSRDSGRARFSMFMRQEVSDVLLTDMKTVNWTWNLSEMAYRYKIISMNWPEGFALPKTGHWKASVPLLAKVLPPLEARWNTQLSDARDDDDADTLKRKEAQEEMASNAIYCELWTEEQKAADDVTLGKMPVVLSLKGDVLALLGDSPKFKKDKAARVEAAKRAEEKLFKKLREETLKRAKEAEKRVSDVRSPSPPTRAPAAPAPRPRAPTSNSSNAVASSSLSNSAHLPVPTVAATASSSSSGASLPNAAKARLAKLLGNATRDIAGPGEYLCRFWFSDTNQASATFVASAMRPRIPEDGPEEEDILQLGIQVYFEPGGWTHIDEVAIPAARHQARYADIIEKVLAEFVETD</sequence>
<feature type="compositionally biased region" description="Polar residues" evidence="1">
    <location>
        <begin position="57"/>
        <end position="73"/>
    </location>
</feature>
<name>A0AAD2Q7X4_9AGAR</name>
<feature type="compositionally biased region" description="Low complexity" evidence="1">
    <location>
        <begin position="46"/>
        <end position="56"/>
    </location>
</feature>
<dbReference type="AlphaFoldDB" id="A0AAD2Q7X4"/>
<comment type="caution">
    <text evidence="2">The sequence shown here is derived from an EMBL/GenBank/DDBJ whole genome shotgun (WGS) entry which is preliminary data.</text>
</comment>
<protein>
    <submittedName>
        <fullName evidence="2">Uncharacterized protein</fullName>
    </submittedName>
</protein>
<feature type="region of interest" description="Disordered" evidence="1">
    <location>
        <begin position="616"/>
        <end position="660"/>
    </location>
</feature>
<proteinExistence type="predicted"/>
<dbReference type="Proteomes" id="UP001295794">
    <property type="component" value="Unassembled WGS sequence"/>
</dbReference>
<reference evidence="2" key="1">
    <citation type="submission" date="2023-11" db="EMBL/GenBank/DDBJ databases">
        <authorList>
            <person name="De Vega J J."/>
            <person name="De Vega J J."/>
        </authorList>
    </citation>
    <scope>NUCLEOTIDE SEQUENCE</scope>
</reference>